<evidence type="ECO:0000256" key="3">
    <source>
        <dbReference type="ARBA" id="ARBA00023125"/>
    </source>
</evidence>
<dbReference type="InterPro" id="IPR000847">
    <property type="entry name" value="LysR_HTH_N"/>
</dbReference>
<dbReference type="Proteomes" id="UP000557749">
    <property type="component" value="Unassembled WGS sequence"/>
</dbReference>
<sequence>MEFRHLRYFIVVAEELHFTRAAVRLNIGQPPLSQQIQSLEAELGVLLFERTRRSVRLTEAGQHFLIRAREILESSEGVASELQRISRGEAGELKISFTSTGLLVEELRTPLRTFRAKYPEVRLTLKEMFTHLQFAALLAGELDIGCVRFNGPRAPDGLTLRWIRNDRLCLVLPDDHPLAGRTDVGIVEVRDEPFIGYPAKAGASVSDYVTMCCEQAGFIPNVTQEAREAMTQIGLVAAGMGVAILPQPMDQLQPKGVCFIPLSDAGAQLRMALVTRKSDNSPRVRNFVDLVRQM</sequence>
<comment type="caution">
    <text evidence="6">The sequence shown here is derived from an EMBL/GenBank/DDBJ whole genome shotgun (WGS) entry which is preliminary data.</text>
</comment>
<dbReference type="InterPro" id="IPR036388">
    <property type="entry name" value="WH-like_DNA-bd_sf"/>
</dbReference>
<dbReference type="SUPFAM" id="SSF46785">
    <property type="entry name" value="Winged helix' DNA-binding domain"/>
    <property type="match status" value="1"/>
</dbReference>
<dbReference type="PANTHER" id="PTHR30346">
    <property type="entry name" value="TRANSCRIPTIONAL DUAL REGULATOR HCAR-RELATED"/>
    <property type="match status" value="1"/>
</dbReference>
<dbReference type="Gene3D" id="1.10.10.10">
    <property type="entry name" value="Winged helix-like DNA-binding domain superfamily/Winged helix DNA-binding domain"/>
    <property type="match status" value="1"/>
</dbReference>
<dbReference type="EMBL" id="JACERJ010000017">
    <property type="protein sequence ID" value="MBA5206074.1"/>
    <property type="molecule type" value="Genomic_DNA"/>
</dbReference>
<evidence type="ECO:0000256" key="2">
    <source>
        <dbReference type="ARBA" id="ARBA00023015"/>
    </source>
</evidence>
<reference evidence="6 7" key="1">
    <citation type="submission" date="2020-07" db="EMBL/GenBank/DDBJ databases">
        <title>Characterization of Pectobacterium aroidearum strains causing soft rot on Amorphophallus konjac.</title>
        <authorList>
            <person name="Xie H."/>
        </authorList>
    </citation>
    <scope>NUCLEOTIDE SEQUENCE [LARGE SCALE GENOMIC DNA]</scope>
    <source>
        <strain evidence="6 7">MY7</strain>
    </source>
</reference>
<dbReference type="SUPFAM" id="SSF53850">
    <property type="entry name" value="Periplasmic binding protein-like II"/>
    <property type="match status" value="1"/>
</dbReference>
<dbReference type="PRINTS" id="PR00039">
    <property type="entry name" value="HTHLYSR"/>
</dbReference>
<evidence type="ECO:0000259" key="5">
    <source>
        <dbReference type="PROSITE" id="PS50931"/>
    </source>
</evidence>
<evidence type="ECO:0000256" key="1">
    <source>
        <dbReference type="ARBA" id="ARBA00009437"/>
    </source>
</evidence>
<dbReference type="CDD" id="cd08414">
    <property type="entry name" value="PBP2_LTTR_aromatics_like"/>
    <property type="match status" value="1"/>
</dbReference>
<name>A0AAW3SW91_9GAMM</name>
<dbReference type="Pfam" id="PF00126">
    <property type="entry name" value="HTH_1"/>
    <property type="match status" value="1"/>
</dbReference>
<gene>
    <name evidence="6" type="ORF">H2Y57_20570</name>
</gene>
<dbReference type="GO" id="GO:0003677">
    <property type="term" value="F:DNA binding"/>
    <property type="evidence" value="ECO:0007669"/>
    <property type="project" value="UniProtKB-KW"/>
</dbReference>
<evidence type="ECO:0000256" key="4">
    <source>
        <dbReference type="ARBA" id="ARBA00023163"/>
    </source>
</evidence>
<dbReference type="AlphaFoldDB" id="A0AAW3SW91"/>
<dbReference type="GO" id="GO:0032993">
    <property type="term" value="C:protein-DNA complex"/>
    <property type="evidence" value="ECO:0007669"/>
    <property type="project" value="TreeGrafter"/>
</dbReference>
<organism evidence="6 7">
    <name type="scientific">Pectobacterium aroidearum</name>
    <dbReference type="NCBI Taxonomy" id="1201031"/>
    <lineage>
        <taxon>Bacteria</taxon>
        <taxon>Pseudomonadati</taxon>
        <taxon>Pseudomonadota</taxon>
        <taxon>Gammaproteobacteria</taxon>
        <taxon>Enterobacterales</taxon>
        <taxon>Pectobacteriaceae</taxon>
        <taxon>Pectobacterium</taxon>
    </lineage>
</organism>
<dbReference type="InterPro" id="IPR036390">
    <property type="entry name" value="WH_DNA-bd_sf"/>
</dbReference>
<proteinExistence type="inferred from homology"/>
<dbReference type="PROSITE" id="PS50931">
    <property type="entry name" value="HTH_LYSR"/>
    <property type="match status" value="1"/>
</dbReference>
<dbReference type="Gene3D" id="3.40.190.10">
    <property type="entry name" value="Periplasmic binding protein-like II"/>
    <property type="match status" value="2"/>
</dbReference>
<feature type="domain" description="HTH lysR-type" evidence="5">
    <location>
        <begin position="1"/>
        <end position="58"/>
    </location>
</feature>
<dbReference type="PANTHER" id="PTHR30346:SF17">
    <property type="entry name" value="LYSR FAMILY TRANSCRIPTIONAL REGULATOR"/>
    <property type="match status" value="1"/>
</dbReference>
<keyword evidence="4" id="KW-0804">Transcription</keyword>
<evidence type="ECO:0000313" key="7">
    <source>
        <dbReference type="Proteomes" id="UP000557749"/>
    </source>
</evidence>
<dbReference type="InterPro" id="IPR005119">
    <property type="entry name" value="LysR_subst-bd"/>
</dbReference>
<dbReference type="FunFam" id="1.10.10.10:FF:000001">
    <property type="entry name" value="LysR family transcriptional regulator"/>
    <property type="match status" value="1"/>
</dbReference>
<keyword evidence="2" id="KW-0805">Transcription regulation</keyword>
<dbReference type="RefSeq" id="WP_181846096.1">
    <property type="nucleotide sequence ID" value="NZ_JACERJ010000017.1"/>
</dbReference>
<comment type="similarity">
    <text evidence="1">Belongs to the LysR transcriptional regulatory family.</text>
</comment>
<dbReference type="GO" id="GO:0003700">
    <property type="term" value="F:DNA-binding transcription factor activity"/>
    <property type="evidence" value="ECO:0007669"/>
    <property type="project" value="InterPro"/>
</dbReference>
<accession>A0AAW3SW91</accession>
<protein>
    <submittedName>
        <fullName evidence="6">LysR family transcriptional regulator</fullName>
    </submittedName>
</protein>
<dbReference type="Pfam" id="PF03466">
    <property type="entry name" value="LysR_substrate"/>
    <property type="match status" value="1"/>
</dbReference>
<keyword evidence="3" id="KW-0238">DNA-binding</keyword>
<evidence type="ECO:0000313" key="6">
    <source>
        <dbReference type="EMBL" id="MBA5206074.1"/>
    </source>
</evidence>